<feature type="domain" description="RDD" evidence="7">
    <location>
        <begin position="14"/>
        <end position="139"/>
    </location>
</feature>
<evidence type="ECO:0000256" key="5">
    <source>
        <dbReference type="ARBA" id="ARBA00023136"/>
    </source>
</evidence>
<keyword evidence="2" id="KW-1003">Cell membrane</keyword>
<evidence type="ECO:0000313" key="9">
    <source>
        <dbReference type="Proteomes" id="UP001629745"/>
    </source>
</evidence>
<keyword evidence="3 6" id="KW-0812">Transmembrane</keyword>
<evidence type="ECO:0000256" key="3">
    <source>
        <dbReference type="ARBA" id="ARBA00022692"/>
    </source>
</evidence>
<evidence type="ECO:0000313" key="8">
    <source>
        <dbReference type="EMBL" id="MFM1726005.1"/>
    </source>
</evidence>
<comment type="subcellular location">
    <subcellularLocation>
        <location evidence="1">Cell membrane</location>
        <topology evidence="1">Multi-pass membrane protein</topology>
    </subcellularLocation>
</comment>
<keyword evidence="5 6" id="KW-0472">Membrane</keyword>
<evidence type="ECO:0000256" key="6">
    <source>
        <dbReference type="SAM" id="Phobius"/>
    </source>
</evidence>
<evidence type="ECO:0000256" key="2">
    <source>
        <dbReference type="ARBA" id="ARBA00022475"/>
    </source>
</evidence>
<organism evidence="8 9">
    <name type="scientific">Rhodococcus parequi</name>
    <dbReference type="NCBI Taxonomy" id="3137122"/>
    <lineage>
        <taxon>Bacteria</taxon>
        <taxon>Bacillati</taxon>
        <taxon>Actinomycetota</taxon>
        <taxon>Actinomycetes</taxon>
        <taxon>Mycobacteriales</taxon>
        <taxon>Nocardiaceae</taxon>
        <taxon>Rhodococcus</taxon>
    </lineage>
</organism>
<gene>
    <name evidence="8" type="ORF">ABEU20_004628</name>
</gene>
<dbReference type="Pfam" id="PF06271">
    <property type="entry name" value="RDD"/>
    <property type="match status" value="1"/>
</dbReference>
<evidence type="ECO:0000256" key="1">
    <source>
        <dbReference type="ARBA" id="ARBA00004651"/>
    </source>
</evidence>
<sequence>MTELRRADPEHRPAGIVTRGLSALIDIGVVLFLMGMIYLGLMFTRLLFSPQEFRFPQAQFLLSATTFVALSVLYLTVCWSTSGRTVGAVAMGLRLVSRNGRLVRFPRCAARAVLCVLFGFGLFWVAFDARRRSLQDILLRTAVVYDWTPSPDLVEHDLGHPGDLDG</sequence>
<dbReference type="Proteomes" id="UP001629745">
    <property type="component" value="Unassembled WGS sequence"/>
</dbReference>
<protein>
    <submittedName>
        <fullName evidence="8">RDD family protein</fullName>
    </submittedName>
</protein>
<comment type="caution">
    <text evidence="8">The sequence shown here is derived from an EMBL/GenBank/DDBJ whole genome shotgun (WGS) entry which is preliminary data.</text>
</comment>
<keyword evidence="9" id="KW-1185">Reference proteome</keyword>
<proteinExistence type="predicted"/>
<accession>A0ABW9FK83</accession>
<evidence type="ECO:0000259" key="7">
    <source>
        <dbReference type="Pfam" id="PF06271"/>
    </source>
</evidence>
<dbReference type="EMBL" id="JBDLNV010000008">
    <property type="protein sequence ID" value="MFM1726005.1"/>
    <property type="molecule type" value="Genomic_DNA"/>
</dbReference>
<feature type="transmembrane region" description="Helical" evidence="6">
    <location>
        <begin position="60"/>
        <end position="82"/>
    </location>
</feature>
<dbReference type="InterPro" id="IPR010432">
    <property type="entry name" value="RDD"/>
</dbReference>
<feature type="transmembrane region" description="Helical" evidence="6">
    <location>
        <begin position="109"/>
        <end position="127"/>
    </location>
</feature>
<keyword evidence="4 6" id="KW-1133">Transmembrane helix</keyword>
<evidence type="ECO:0000256" key="4">
    <source>
        <dbReference type="ARBA" id="ARBA00022989"/>
    </source>
</evidence>
<dbReference type="RefSeq" id="WP_420166460.1">
    <property type="nucleotide sequence ID" value="NZ_JBDLNV010000008.1"/>
</dbReference>
<name>A0ABW9FK83_9NOCA</name>
<feature type="transmembrane region" description="Helical" evidence="6">
    <location>
        <begin position="20"/>
        <end position="48"/>
    </location>
</feature>
<dbReference type="PANTHER" id="PTHR36115">
    <property type="entry name" value="PROLINE-RICH ANTIGEN HOMOLOG-RELATED"/>
    <property type="match status" value="1"/>
</dbReference>
<reference evidence="8 9" key="1">
    <citation type="submission" date="2023-11" db="EMBL/GenBank/DDBJ databases">
        <authorList>
            <person name="Val-Calvo J."/>
            <person name="Scortti M."/>
            <person name="Vazquez-Boland J."/>
        </authorList>
    </citation>
    <scope>NUCLEOTIDE SEQUENCE [LARGE SCALE GENOMIC DNA]</scope>
    <source>
        <strain evidence="8 9">PAM 2766</strain>
    </source>
</reference>
<dbReference type="InterPro" id="IPR051791">
    <property type="entry name" value="Pra-immunoreactive"/>
</dbReference>